<dbReference type="Proteomes" id="UP000003730">
    <property type="component" value="Unassembled WGS sequence"/>
</dbReference>
<protein>
    <submittedName>
        <fullName evidence="1">GAF domain-containing protein</fullName>
    </submittedName>
</protein>
<name>G2EAG1_9FLAO</name>
<evidence type="ECO:0000313" key="2">
    <source>
        <dbReference type="Proteomes" id="UP000003730"/>
    </source>
</evidence>
<dbReference type="eggNOG" id="COG2203">
    <property type="taxonomic scope" value="Bacteria"/>
</dbReference>
<dbReference type="STRING" id="1046627.BZARG_2152"/>
<evidence type="ECO:0000313" key="1">
    <source>
        <dbReference type="EMBL" id="EGV44549.1"/>
    </source>
</evidence>
<comment type="caution">
    <text evidence="1">The sequence shown here is derived from an EMBL/GenBank/DDBJ whole genome shotgun (WGS) entry which is preliminary data.</text>
</comment>
<keyword evidence="2" id="KW-1185">Reference proteome</keyword>
<accession>G2EAG1</accession>
<reference evidence="1 2" key="1">
    <citation type="journal article" date="2008" name="Int. J. Syst. Evol. Microbiol.">
        <title>Bizionia argentinensis sp. nov., isolated from surface marine water in Antarctica.</title>
        <authorList>
            <person name="Bercovich A."/>
            <person name="Vazquez S.C."/>
            <person name="Yankilevich P."/>
            <person name="Coria S.H."/>
            <person name="Foti M."/>
            <person name="Hernandez E."/>
            <person name="Vidal A."/>
            <person name="Ruberto L."/>
            <person name="Melo C."/>
            <person name="Marenssi S."/>
            <person name="Criscuolo M."/>
            <person name="Memoli M."/>
            <person name="Arguelles M."/>
            <person name="Mac Cormack W.P."/>
        </authorList>
    </citation>
    <scope>NUCLEOTIDE SEQUENCE [LARGE SCALE GENOMIC DNA]</scope>
    <source>
        <strain evidence="1 2">JUB59</strain>
    </source>
</reference>
<dbReference type="OrthoDB" id="627374at2"/>
<organism evidence="1 2">
    <name type="scientific">Bizionia argentinensis JUB59</name>
    <dbReference type="NCBI Taxonomy" id="1046627"/>
    <lineage>
        <taxon>Bacteria</taxon>
        <taxon>Pseudomonadati</taxon>
        <taxon>Bacteroidota</taxon>
        <taxon>Flavobacteriia</taxon>
        <taxon>Flavobacteriales</taxon>
        <taxon>Flavobacteriaceae</taxon>
        <taxon>Bizionia</taxon>
    </lineage>
</organism>
<dbReference type="SUPFAM" id="SSF55781">
    <property type="entry name" value="GAF domain-like"/>
    <property type="match status" value="1"/>
</dbReference>
<sequence>MSSNSQFSSPMKLLISFHKLFEKYEQLAETNTGYIGEKAKSILKIAKEYPELKNGFTDISTLDKREKEIALILQDSFSELLTQNEIKAASLPFFDKTFNVTKRFQKIIKNAGTDFQLEIKNMPENHRYMMACTIILNEVYGYDLQLKRPFHYEIPEKNGIKRYYKILYNADFIEIIKTENAPNITQQDVDDLLDNFENLALWKEKFPEDSYIFKGFVISNIFDVTDDFAISEIKSNLIDEGKGQDKNFIKDLQSIFQSFLKIPDIRVGFSVFNRDEGVFERVYGEGMHSFLLNDKTIGDCADVLCKSSYKKLLKEKKHISVSNIEEAYKETQGKVPHIKVLYDQGFKSAIFAPIANKDGLMGILELVSHQPKALNSINANKLEDVMPYIVTTVQRSKTDQENLIEAVIQKECTSIHPSVHWRFKQAAQLFIKENIIQKKNMPFSKIAFKNVYPLFGQIDVKGSSDARNLATQKDLSNQLKLAQSIVDKANEQNNMPVYEQIAFQIKTYLNQVETYFKVDSEHLISLFLKNEITPLLELISKINAPLKMEIDRYFSDMDSDLNVLYHHRKHYDDTIGLINKNMSTLLDMKQTEAQKMYPHFFERFKTDGVEHNIYIGESITREDSFSLIYLYNLRIWQIQVMCDMENEFYNNQDLYPLPLDVASMILVFNQPLSIRFRMDEKQFDVDGTYNARYEVVKKRVDKAFIKGTTERITQKGKLSIVFSQQSDEEEYLQYIHFFQAKNILGSDLEVLELEDLQGVTGLKAIRVNIIYKKDTQEETSYFTYNDVMDAIENQNFAS</sequence>
<dbReference type="EMBL" id="AFXZ01000005">
    <property type="protein sequence ID" value="EGV44549.1"/>
    <property type="molecule type" value="Genomic_DNA"/>
</dbReference>
<gene>
    <name evidence="1" type="ORF">BZARG_2152</name>
</gene>
<proteinExistence type="predicted"/>
<dbReference type="PATRIC" id="fig|1046627.3.peg.532"/>
<dbReference type="AlphaFoldDB" id="G2EAG1"/>